<reference evidence="3" key="2">
    <citation type="submission" date="2021-03" db="UniProtKB">
        <authorList>
            <consortium name="EnsemblPlants"/>
        </authorList>
    </citation>
    <scope>IDENTIFICATION</scope>
</reference>
<dbReference type="GO" id="GO:0005634">
    <property type="term" value="C:nucleus"/>
    <property type="evidence" value="ECO:0007669"/>
    <property type="project" value="TreeGrafter"/>
</dbReference>
<dbReference type="InterPro" id="IPR007991">
    <property type="entry name" value="RNA_pol_I_trans_ini_fac_RRN3"/>
</dbReference>
<organism evidence="3 4">
    <name type="scientific">Chenopodium quinoa</name>
    <name type="common">Quinoa</name>
    <dbReference type="NCBI Taxonomy" id="63459"/>
    <lineage>
        <taxon>Eukaryota</taxon>
        <taxon>Viridiplantae</taxon>
        <taxon>Streptophyta</taxon>
        <taxon>Embryophyta</taxon>
        <taxon>Tracheophyta</taxon>
        <taxon>Spermatophyta</taxon>
        <taxon>Magnoliopsida</taxon>
        <taxon>eudicotyledons</taxon>
        <taxon>Gunneridae</taxon>
        <taxon>Pentapetalae</taxon>
        <taxon>Caryophyllales</taxon>
        <taxon>Chenopodiaceae</taxon>
        <taxon>Chenopodioideae</taxon>
        <taxon>Atripliceae</taxon>
        <taxon>Chenopodium</taxon>
    </lineage>
</organism>
<proteinExistence type="inferred from homology"/>
<dbReference type="GO" id="GO:0001181">
    <property type="term" value="F:RNA polymerase I general transcription initiation factor activity"/>
    <property type="evidence" value="ECO:0007669"/>
    <property type="project" value="InterPro"/>
</dbReference>
<dbReference type="EnsemblPlants" id="AUR62006940-RA">
    <property type="protein sequence ID" value="AUR62006940-RA:cds"/>
    <property type="gene ID" value="AUR62006940"/>
</dbReference>
<feature type="region of interest" description="Disordered" evidence="2">
    <location>
        <begin position="546"/>
        <end position="583"/>
    </location>
</feature>
<accession>A0A803L501</accession>
<dbReference type="GO" id="GO:0001042">
    <property type="term" value="F:RNA polymerase I core binding"/>
    <property type="evidence" value="ECO:0007669"/>
    <property type="project" value="TreeGrafter"/>
</dbReference>
<sequence>MGVEPANYTKEEQYQQMEADDDIDRTDSEIVFHIRQALKSASSDENDDYNELVGLLHYNDRLSPEDVAMLVTSLKALSGAVSCIDTVLHGSLLDTIFNMSLWSYGPEVMDALIELIITLAASSGKYVDSCLDMLVCNFTPPKRFIEALKWPYGVAKKDHVLVRVHSALEYISGLVPLAPSRLLPIVLQRMPKVFNNLQEPVVVMFVENMFKLESSAIGELVGRRMLIMAVVDLLIDFDVEVGWDDILEENPQKGIFEMDLMVTTFEHLKYCKENGRLVEVFESLLQSFQITVLNAYKSKFAQFVIFYACSLDSEICGTRFAEFLADMYICCSFPPLTRMSAVAYLASFMSRGRFLSTPLVVNILGRLAKCCSDYCRLQSGNSDPKIHRVFYAGCQAIMYVLCFRMRSIIDIPNLKSQISGFPLSQIFTSHLEPLKVCLPSIVEEFLQQAKSANLLRKSGTPVFHDMLESELSKAFGGIERLDISIRPNFVYWSMVRKTYEDDEGSSDEDVDVFYPETNRAASRDEGIVESFEDDYLDEFNDTLNRMSITPKDSTLKSRFGRNSQTPMQMPSKLRPSMSPESSL</sequence>
<name>A0A803L501_CHEQI</name>
<dbReference type="AlphaFoldDB" id="A0A803L501"/>
<evidence type="ECO:0000256" key="2">
    <source>
        <dbReference type="SAM" id="MobiDB-lite"/>
    </source>
</evidence>
<dbReference type="PANTHER" id="PTHR12790:SF0">
    <property type="entry name" value="RNA POLYMERASE I-SPECIFIC TRANSCRIPTION INITIATION FACTOR RRN3-RELATED"/>
    <property type="match status" value="1"/>
</dbReference>
<keyword evidence="4" id="KW-1185">Reference proteome</keyword>
<evidence type="ECO:0000313" key="3">
    <source>
        <dbReference type="EnsemblPlants" id="AUR62006940-RA:cds"/>
    </source>
</evidence>
<dbReference type="Proteomes" id="UP000596660">
    <property type="component" value="Unplaced"/>
</dbReference>
<dbReference type="Gramene" id="AUR62006940-RA">
    <property type="protein sequence ID" value="AUR62006940-RA:cds"/>
    <property type="gene ID" value="AUR62006940"/>
</dbReference>
<evidence type="ECO:0000313" key="4">
    <source>
        <dbReference type="Proteomes" id="UP000596660"/>
    </source>
</evidence>
<dbReference type="Pfam" id="PF05327">
    <property type="entry name" value="RRN3"/>
    <property type="match status" value="2"/>
</dbReference>
<protein>
    <submittedName>
        <fullName evidence="3">Uncharacterized protein</fullName>
    </submittedName>
</protein>
<dbReference type="OMA" id="VCSPAIV"/>
<reference evidence="3" key="1">
    <citation type="journal article" date="2017" name="Nature">
        <title>The genome of Chenopodium quinoa.</title>
        <authorList>
            <person name="Jarvis D.E."/>
            <person name="Ho Y.S."/>
            <person name="Lightfoot D.J."/>
            <person name="Schmoeckel S.M."/>
            <person name="Li B."/>
            <person name="Borm T.J.A."/>
            <person name="Ohyanagi H."/>
            <person name="Mineta K."/>
            <person name="Michell C.T."/>
            <person name="Saber N."/>
            <person name="Kharbatia N.M."/>
            <person name="Rupper R.R."/>
            <person name="Sharp A.R."/>
            <person name="Dally N."/>
            <person name="Boughton B.A."/>
            <person name="Woo Y.H."/>
            <person name="Gao G."/>
            <person name="Schijlen E.G.W.M."/>
            <person name="Guo X."/>
            <person name="Momin A.A."/>
            <person name="Negrao S."/>
            <person name="Al-Babili S."/>
            <person name="Gehring C."/>
            <person name="Roessner U."/>
            <person name="Jung C."/>
            <person name="Murphy K."/>
            <person name="Arold S.T."/>
            <person name="Gojobori T."/>
            <person name="van der Linden C.G."/>
            <person name="van Loo E.N."/>
            <person name="Jellen E.N."/>
            <person name="Maughan P.J."/>
            <person name="Tester M."/>
        </authorList>
    </citation>
    <scope>NUCLEOTIDE SEQUENCE [LARGE SCALE GENOMIC DNA]</scope>
    <source>
        <strain evidence="3">cv. PI 614886</strain>
    </source>
</reference>
<dbReference type="PANTHER" id="PTHR12790">
    <property type="entry name" value="TRANSCRIPTION INITIATION FACTOR IA RRN3"/>
    <property type="match status" value="1"/>
</dbReference>
<feature type="region of interest" description="Disordered" evidence="2">
    <location>
        <begin position="1"/>
        <end position="20"/>
    </location>
</feature>
<evidence type="ECO:0000256" key="1">
    <source>
        <dbReference type="ARBA" id="ARBA00010098"/>
    </source>
</evidence>
<comment type="similarity">
    <text evidence="1">Belongs to the RRN3 family.</text>
</comment>
<dbReference type="GO" id="GO:0006361">
    <property type="term" value="P:transcription initiation at RNA polymerase I promoter"/>
    <property type="evidence" value="ECO:0007669"/>
    <property type="project" value="InterPro"/>
</dbReference>